<dbReference type="InterPro" id="IPR023332">
    <property type="entry name" value="Proteasome_alpha-type"/>
</dbReference>
<dbReference type="PANTHER" id="PTHR11599">
    <property type="entry name" value="PROTEASOME SUBUNIT ALPHA/BETA"/>
    <property type="match status" value="1"/>
</dbReference>
<feature type="region of interest" description="Disordered" evidence="7">
    <location>
        <begin position="1"/>
        <end position="23"/>
    </location>
</feature>
<evidence type="ECO:0000256" key="2">
    <source>
        <dbReference type="ARBA" id="ARBA00004496"/>
    </source>
</evidence>
<dbReference type="EMBL" id="BLLK01000060">
    <property type="protein sequence ID" value="GFH57952.1"/>
    <property type="molecule type" value="Genomic_DNA"/>
</dbReference>
<dbReference type="GO" id="GO:0006511">
    <property type="term" value="P:ubiquitin-dependent protein catabolic process"/>
    <property type="evidence" value="ECO:0007669"/>
    <property type="project" value="InterPro"/>
</dbReference>
<evidence type="ECO:0000256" key="7">
    <source>
        <dbReference type="SAM" id="MobiDB-lite"/>
    </source>
</evidence>
<protein>
    <submittedName>
        <fullName evidence="10">20S proteasome subunit alpha type 1</fullName>
    </submittedName>
</protein>
<evidence type="ECO:0000313" key="11">
    <source>
        <dbReference type="Proteomes" id="UP001054902"/>
    </source>
</evidence>
<organism evidence="10 11">
    <name type="scientific">Chaetoceros tenuissimus</name>
    <dbReference type="NCBI Taxonomy" id="426638"/>
    <lineage>
        <taxon>Eukaryota</taxon>
        <taxon>Sar</taxon>
        <taxon>Stramenopiles</taxon>
        <taxon>Ochrophyta</taxon>
        <taxon>Bacillariophyta</taxon>
        <taxon>Coscinodiscophyceae</taxon>
        <taxon>Chaetocerotophycidae</taxon>
        <taxon>Chaetocerotales</taxon>
        <taxon>Chaetocerotaceae</taxon>
        <taxon>Chaetoceros</taxon>
    </lineage>
</organism>
<feature type="compositionally biased region" description="Basic and acidic residues" evidence="7">
    <location>
        <begin position="1"/>
        <end position="22"/>
    </location>
</feature>
<keyword evidence="3" id="KW-0963">Cytoplasm</keyword>
<dbReference type="FunFam" id="3.60.20.10:FF:000016">
    <property type="entry name" value="Proteasome subunit alpha type-6"/>
    <property type="match status" value="1"/>
</dbReference>
<feature type="domain" description="Proteasome alpha-type subunits" evidence="9">
    <location>
        <begin position="157"/>
        <end position="179"/>
    </location>
</feature>
<evidence type="ECO:0000256" key="4">
    <source>
        <dbReference type="ARBA" id="ARBA00022942"/>
    </source>
</evidence>
<dbReference type="GO" id="GO:0019773">
    <property type="term" value="C:proteasome core complex, alpha-subunit complex"/>
    <property type="evidence" value="ECO:0007669"/>
    <property type="project" value="UniProtKB-UniRule"/>
</dbReference>
<evidence type="ECO:0000256" key="5">
    <source>
        <dbReference type="ARBA" id="ARBA00023242"/>
    </source>
</evidence>
<evidence type="ECO:0000313" key="10">
    <source>
        <dbReference type="EMBL" id="GFH57952.1"/>
    </source>
</evidence>
<dbReference type="GO" id="GO:0005634">
    <property type="term" value="C:nucleus"/>
    <property type="evidence" value="ECO:0007669"/>
    <property type="project" value="UniProtKB-SubCell"/>
</dbReference>
<keyword evidence="8" id="KW-0472">Membrane</keyword>
<keyword evidence="4 6" id="KW-0647">Proteasome</keyword>
<comment type="similarity">
    <text evidence="6">Belongs to the peptidase T1A family.</text>
</comment>
<dbReference type="PROSITE" id="PS51475">
    <property type="entry name" value="PROTEASOME_ALPHA_2"/>
    <property type="match status" value="1"/>
</dbReference>
<evidence type="ECO:0000256" key="3">
    <source>
        <dbReference type="ARBA" id="ARBA00022490"/>
    </source>
</evidence>
<comment type="caution">
    <text evidence="10">The sequence shown here is derived from an EMBL/GenBank/DDBJ whole genome shotgun (WGS) entry which is preliminary data.</text>
</comment>
<feature type="region of interest" description="Disordered" evidence="7">
    <location>
        <begin position="389"/>
        <end position="415"/>
    </location>
</feature>
<keyword evidence="11" id="KW-1185">Reference proteome</keyword>
<dbReference type="Pfam" id="PF00227">
    <property type="entry name" value="Proteasome"/>
    <property type="match status" value="1"/>
</dbReference>
<keyword evidence="8" id="KW-1133">Transmembrane helix</keyword>
<dbReference type="PROSITE" id="PS00388">
    <property type="entry name" value="PROTEASOME_ALPHA_1"/>
    <property type="match status" value="1"/>
</dbReference>
<sequence>MNRDYRERGSHAVEREEYESRRSSSYYCYEDDFANDDTKTFLLNDPSQRQEACNGYSCNETNSDSHDIQQAHRRKYSSQAREGSNNSMYRSIYHRQQQHEYYQDDEAQFSYFSNKNSAITIASYVLLLSIVAFGYLIKEMIQEYDNVSSIDQAVNQYDTDVTVWSPEGRLLQVEYAMESVKQGSACVGLRSSSYAVLGALKRSVSELSSHQKKILEIDNHMAIGIAGLTADARTLAKWMRNECLNHKYVYGTPISASRLVTDLADRHQRTTQTYVRRPYGVGLLVASVDKTGPHLHQTCPSGNVYEYYASAIGARSQSGRTYLEKIYQELDNMNRDDLIMHALRALSGCISGDGELTKENASIAIVGKDEDYTLLEGDELKPYLDRLELEAGDKDEEVEDVEEEEDDSSDDAMDV</sequence>
<accession>A0AAD3D5Q3</accession>
<feature type="compositionally biased region" description="Acidic residues" evidence="7">
    <location>
        <begin position="393"/>
        <end position="415"/>
    </location>
</feature>
<gene>
    <name evidence="10" type="ORF">CTEN210_14428</name>
</gene>
<keyword evidence="5" id="KW-0539">Nucleus</keyword>
<evidence type="ECO:0000256" key="8">
    <source>
        <dbReference type="SAM" id="Phobius"/>
    </source>
</evidence>
<dbReference type="InterPro" id="IPR001353">
    <property type="entry name" value="Proteasome_sua/b"/>
</dbReference>
<dbReference type="AlphaFoldDB" id="A0AAD3D5Q3"/>
<dbReference type="InterPro" id="IPR029055">
    <property type="entry name" value="Ntn_hydrolases_N"/>
</dbReference>
<dbReference type="InterPro" id="IPR035144">
    <property type="entry name" value="Proteasome_alpha1"/>
</dbReference>
<dbReference type="InterPro" id="IPR000426">
    <property type="entry name" value="Proteasome_asu_N"/>
</dbReference>
<dbReference type="Proteomes" id="UP001054902">
    <property type="component" value="Unassembled WGS sequence"/>
</dbReference>
<dbReference type="CDD" id="cd03749">
    <property type="entry name" value="proteasome_alpha_type_1"/>
    <property type="match status" value="1"/>
</dbReference>
<evidence type="ECO:0000259" key="9">
    <source>
        <dbReference type="PROSITE" id="PS00388"/>
    </source>
</evidence>
<name>A0AAD3D5Q3_9STRA</name>
<reference evidence="10 11" key="1">
    <citation type="journal article" date="2021" name="Sci. Rep.">
        <title>The genome of the diatom Chaetoceros tenuissimus carries an ancient integrated fragment of an extant virus.</title>
        <authorList>
            <person name="Hongo Y."/>
            <person name="Kimura K."/>
            <person name="Takaki Y."/>
            <person name="Yoshida Y."/>
            <person name="Baba S."/>
            <person name="Kobayashi G."/>
            <person name="Nagasaki K."/>
            <person name="Hano T."/>
            <person name="Tomaru Y."/>
        </authorList>
    </citation>
    <scope>NUCLEOTIDE SEQUENCE [LARGE SCALE GENOMIC DNA]</scope>
    <source>
        <strain evidence="10 11">NIES-3715</strain>
    </source>
</reference>
<feature type="transmembrane region" description="Helical" evidence="8">
    <location>
        <begin position="118"/>
        <end position="137"/>
    </location>
</feature>
<evidence type="ECO:0000256" key="1">
    <source>
        <dbReference type="ARBA" id="ARBA00004123"/>
    </source>
</evidence>
<dbReference type="Pfam" id="PF10584">
    <property type="entry name" value="Proteasome_A_N"/>
    <property type="match status" value="1"/>
</dbReference>
<evidence type="ECO:0000256" key="6">
    <source>
        <dbReference type="PROSITE-ProRule" id="PRU00808"/>
    </source>
</evidence>
<dbReference type="GO" id="GO:0005737">
    <property type="term" value="C:cytoplasm"/>
    <property type="evidence" value="ECO:0007669"/>
    <property type="project" value="UniProtKB-SubCell"/>
</dbReference>
<dbReference type="SUPFAM" id="SSF56235">
    <property type="entry name" value="N-terminal nucleophile aminohydrolases (Ntn hydrolases)"/>
    <property type="match status" value="1"/>
</dbReference>
<dbReference type="InterPro" id="IPR050115">
    <property type="entry name" value="Proteasome_alpha"/>
</dbReference>
<proteinExistence type="inferred from homology"/>
<dbReference type="SMART" id="SM00948">
    <property type="entry name" value="Proteasome_A_N"/>
    <property type="match status" value="1"/>
</dbReference>
<keyword evidence="8" id="KW-0812">Transmembrane</keyword>
<dbReference type="Gene3D" id="3.60.20.10">
    <property type="entry name" value="Glutamine Phosphoribosylpyrophosphate, subunit 1, domain 1"/>
    <property type="match status" value="1"/>
</dbReference>
<comment type="subcellular location">
    <subcellularLocation>
        <location evidence="2">Cytoplasm</location>
    </subcellularLocation>
    <subcellularLocation>
        <location evidence="1">Nucleus</location>
    </subcellularLocation>
</comment>